<dbReference type="EMBL" id="JAAXPC010000008">
    <property type="protein sequence ID" value="NKY02855.1"/>
    <property type="molecule type" value="Genomic_DNA"/>
</dbReference>
<reference evidence="1 2" key="1">
    <citation type="submission" date="2020-04" db="EMBL/GenBank/DDBJ databases">
        <title>MicrobeNet Type strains.</title>
        <authorList>
            <person name="Nicholson A.C."/>
        </authorList>
    </citation>
    <scope>NUCLEOTIDE SEQUENCE [LARGE SCALE GENOMIC DNA]</scope>
    <source>
        <strain evidence="1 2">ATCC BAA-14</strain>
    </source>
</reference>
<protein>
    <submittedName>
        <fullName evidence="1">SRPBCC family protein</fullName>
    </submittedName>
</protein>
<dbReference type="Pfam" id="PF10604">
    <property type="entry name" value="Polyketide_cyc2"/>
    <property type="match status" value="1"/>
</dbReference>
<gene>
    <name evidence="1" type="ORF">HGA05_14875</name>
</gene>
<dbReference type="OMA" id="NMPLWAS"/>
<comment type="caution">
    <text evidence="1">The sequence shown here is derived from an EMBL/GenBank/DDBJ whole genome shotgun (WGS) entry which is preliminary data.</text>
</comment>
<dbReference type="SUPFAM" id="SSF55961">
    <property type="entry name" value="Bet v1-like"/>
    <property type="match status" value="1"/>
</dbReference>
<dbReference type="Proteomes" id="UP000563898">
    <property type="component" value="Unassembled WGS sequence"/>
</dbReference>
<name>A0A846WML6_9ACTN</name>
<evidence type="ECO:0000313" key="2">
    <source>
        <dbReference type="Proteomes" id="UP000563898"/>
    </source>
</evidence>
<accession>A0A846WML6</accession>
<proteinExistence type="predicted"/>
<sequence>MSHVIAASPDQVYEFASDPGNLALWASGLAQAPVTRRGDDLLVESPMGTVTVRFVPPNDYGVIDHDVTLPTGSTVTNPVRVLAHPDGSEVVFTLRQLDLTDEEFDRDAATVAADLARLADLVEQSGPKSG</sequence>
<dbReference type="InterPro" id="IPR019587">
    <property type="entry name" value="Polyketide_cyclase/dehydratase"/>
</dbReference>
<evidence type="ECO:0000313" key="1">
    <source>
        <dbReference type="EMBL" id="NKY02855.1"/>
    </source>
</evidence>
<dbReference type="AlphaFoldDB" id="A0A846WML6"/>
<dbReference type="InterPro" id="IPR023393">
    <property type="entry name" value="START-like_dom_sf"/>
</dbReference>
<dbReference type="Gene3D" id="3.30.530.20">
    <property type="match status" value="1"/>
</dbReference>
<organism evidence="1 2">
    <name type="scientific">Gordonia polyisoprenivorans</name>
    <dbReference type="NCBI Taxonomy" id="84595"/>
    <lineage>
        <taxon>Bacteria</taxon>
        <taxon>Bacillati</taxon>
        <taxon>Actinomycetota</taxon>
        <taxon>Actinomycetes</taxon>
        <taxon>Mycobacteriales</taxon>
        <taxon>Gordoniaceae</taxon>
        <taxon>Gordonia</taxon>
    </lineage>
</organism>